<dbReference type="EMBL" id="JAOPHQ010001452">
    <property type="protein sequence ID" value="KAK0150654.1"/>
    <property type="molecule type" value="Genomic_DNA"/>
</dbReference>
<dbReference type="CDD" id="cd19757">
    <property type="entry name" value="Bbox1"/>
    <property type="match status" value="1"/>
</dbReference>
<sequence length="851" mass="96853">MSMEAGFAKISHSRSPQPGPLETRASRDPGLSVSISVAPKEASASFESAEEVPIVTQDTRCQYVFDTEMQSLKDILTTANVQNMEEQPSTSTSWRLRQSAAQDEWRKARSHHLNCLLSCNEVPKRKCCHCTSPAIIRCRDCMPEEWLCMECDIHIHFKLTLHNRESCIDGIYKPIEPTVCCIEKDGTYCLVNQVRLLPTVRPSQLCTCDPENITESAGRAVILVCINGQYDLHMPKLLCRLCLAQWTPDRSDLIKSGYWPATVNAETLFSVDVFSTFEEMKTVAPSLSRQAFLRMLERRTSHFGRAGKIHGDVFQRSFMEYTFCQFQCDKMACVKQFTCPACTPNMLALCADGNRKQYRFRQSKGSEEPYFDGTFIAKDCDVHHFVEDVQSKMKSTAGRGMCGASRWSAARETARRANNLDEEGLEVVVCRHGVLLKALNMYRGEIFAYPLFLQKELQAATNGQFYCTDIACKYWPYLEKLAVSMVDLRPLLEMRPFLSVMHAKAHSTKCEITWSGRNQEGAGTTAGEEVEMVNSYLSRSALTTKYVTKSARNDMLTIHAIGWNRRKQDGLHLALSSRYVKTFQKAQEESQRLEGLSRELGCPENMVQQWVHDVKQWAADDSLGTQCDDQQNLQQSMEQMFLSVHQKKASLYTQTDSNKIRHLRRRKLREEKKKLLETIKLYNEQVSNEEQIDVVKVESRLSVVGGDTGADLIWPWEVHSSESSNILTKKKIFDAYMSKMRLQEERVIVVREMRQHCTYLRGLAENIRTKMSEMSAVRTSGSLSEVGHRGLQCLLQKRLADVDEKFQLVCASYSQALGPNAASLLEDWPQEIPECQTELDESSDDSDFEAL</sequence>
<dbReference type="PANTHER" id="PTHR33104:SF2">
    <property type="entry name" value="CXC3 LIKE CYSTEINE CLUSTER DOMAIN-CONTAINING PROTEIN"/>
    <property type="match status" value="1"/>
</dbReference>
<name>A0AA47N2T6_MERPO</name>
<proteinExistence type="predicted"/>
<organism evidence="4 5">
    <name type="scientific">Merluccius polli</name>
    <name type="common">Benguela hake</name>
    <name type="synonym">Merluccius cadenati</name>
    <dbReference type="NCBI Taxonomy" id="89951"/>
    <lineage>
        <taxon>Eukaryota</taxon>
        <taxon>Metazoa</taxon>
        <taxon>Chordata</taxon>
        <taxon>Craniata</taxon>
        <taxon>Vertebrata</taxon>
        <taxon>Euteleostomi</taxon>
        <taxon>Actinopterygii</taxon>
        <taxon>Neopterygii</taxon>
        <taxon>Teleostei</taxon>
        <taxon>Neoteleostei</taxon>
        <taxon>Acanthomorphata</taxon>
        <taxon>Zeiogadaria</taxon>
        <taxon>Gadariae</taxon>
        <taxon>Gadiformes</taxon>
        <taxon>Gadoidei</taxon>
        <taxon>Merlucciidae</taxon>
        <taxon>Merluccius</taxon>
    </lineage>
</organism>
<dbReference type="AlphaFoldDB" id="A0AA47N2T6"/>
<evidence type="ECO:0000256" key="2">
    <source>
        <dbReference type="SAM" id="MobiDB-lite"/>
    </source>
</evidence>
<accession>A0AA47N2T6</accession>
<keyword evidence="5" id="KW-1185">Reference proteome</keyword>
<feature type="coiled-coil region" evidence="1">
    <location>
        <begin position="665"/>
        <end position="692"/>
    </location>
</feature>
<dbReference type="InterPro" id="IPR040564">
    <property type="entry name" value="CxC3-like"/>
</dbReference>
<keyword evidence="1" id="KW-0175">Coiled coil</keyword>
<protein>
    <recommendedName>
        <fullName evidence="3">CxC3 like cysteine cluster domain-containing protein</fullName>
    </recommendedName>
</protein>
<evidence type="ECO:0000313" key="5">
    <source>
        <dbReference type="Proteomes" id="UP001174136"/>
    </source>
</evidence>
<dbReference type="Pfam" id="PF18758">
    <property type="entry name" value="KDZ"/>
    <property type="match status" value="1"/>
</dbReference>
<feature type="region of interest" description="Disordered" evidence="2">
    <location>
        <begin position="1"/>
        <end position="30"/>
    </location>
</feature>
<gene>
    <name evidence="4" type="ORF">N1851_008247</name>
</gene>
<evidence type="ECO:0000259" key="3">
    <source>
        <dbReference type="Pfam" id="PF18804"/>
    </source>
</evidence>
<feature type="domain" description="CxC3 like cysteine cluster" evidence="3">
    <location>
        <begin position="197"/>
        <end position="298"/>
    </location>
</feature>
<dbReference type="PANTHER" id="PTHR33104">
    <property type="entry name" value="SI:DKEY-29D5.2"/>
    <property type="match status" value="1"/>
</dbReference>
<evidence type="ECO:0000313" key="4">
    <source>
        <dbReference type="EMBL" id="KAK0150654.1"/>
    </source>
</evidence>
<evidence type="ECO:0000256" key="1">
    <source>
        <dbReference type="SAM" id="Coils"/>
    </source>
</evidence>
<dbReference type="Proteomes" id="UP001174136">
    <property type="component" value="Unassembled WGS sequence"/>
</dbReference>
<reference evidence="4" key="1">
    <citation type="journal article" date="2023" name="Front. Mar. Sci.">
        <title>A new Merluccius polli reference genome to investigate the effects of global change in West African waters.</title>
        <authorList>
            <person name="Mateo J.L."/>
            <person name="Blanco-Fernandez C."/>
            <person name="Garcia-Vazquez E."/>
            <person name="Machado-Schiaffino G."/>
        </authorList>
    </citation>
    <scope>NUCLEOTIDE SEQUENCE</scope>
    <source>
        <strain evidence="4">C29</strain>
        <tissue evidence="4">Fin</tissue>
    </source>
</reference>
<dbReference type="Pfam" id="PF18804">
    <property type="entry name" value="CxC3"/>
    <property type="match status" value="1"/>
</dbReference>
<comment type="caution">
    <text evidence="4">The sequence shown here is derived from an EMBL/GenBank/DDBJ whole genome shotgun (WGS) entry which is preliminary data.</text>
</comment>
<dbReference type="InterPro" id="IPR040521">
    <property type="entry name" value="KDZ"/>
</dbReference>